<dbReference type="Pfam" id="PF13963">
    <property type="entry name" value="Transpos_assoc"/>
    <property type="match status" value="1"/>
</dbReference>
<dbReference type="InterPro" id="IPR025452">
    <property type="entry name" value="DUF4218"/>
</dbReference>
<protein>
    <recommendedName>
        <fullName evidence="6">Transposase-associated domain-containing protein</fullName>
    </recommendedName>
</protein>
<organism evidence="4 5">
    <name type="scientific">Glycine soja</name>
    <name type="common">Wild soybean</name>
    <dbReference type="NCBI Taxonomy" id="3848"/>
    <lineage>
        <taxon>Eukaryota</taxon>
        <taxon>Viridiplantae</taxon>
        <taxon>Streptophyta</taxon>
        <taxon>Embryophyta</taxon>
        <taxon>Tracheophyta</taxon>
        <taxon>Spermatophyta</taxon>
        <taxon>Magnoliopsida</taxon>
        <taxon>eudicotyledons</taxon>
        <taxon>Gunneridae</taxon>
        <taxon>Pentapetalae</taxon>
        <taxon>rosids</taxon>
        <taxon>fabids</taxon>
        <taxon>Fabales</taxon>
        <taxon>Fabaceae</taxon>
        <taxon>Papilionoideae</taxon>
        <taxon>50 kb inversion clade</taxon>
        <taxon>NPAAA clade</taxon>
        <taxon>indigoferoid/millettioid clade</taxon>
        <taxon>Phaseoleae</taxon>
        <taxon>Glycine</taxon>
        <taxon>Glycine subgen. Soja</taxon>
    </lineage>
</organism>
<proteinExistence type="predicted"/>
<sequence>MDRSWMQASRISDEYENEVEQFLQFTELDAPFLWGKYFCPCVTCANGRHHVIAEIRTHFICHGITPTYTRWIWHGELLENPSISQTNLVDVDMGNRIEDMIRDLGQDGFQQAHAPLYDKIENDSKMPLYPGCTAFTRLSAVLALVNLKAQFGWSDKSFTELLVLLKKLLPEQNTNEFAEMRNCPTCGVSCYKPNIEDLIDDISPNNTRPTKVCWYLPIIPRFKRLFANGDDAKNLTWHVGGRKSDGLLRHSADSPQWKQFDSLYPDFWNEPINLRVALASDGMNPSGNLSINHSSWPVLLMIYNLPPWLCMKRKYIMLNMMIAGPRQPGNDIDVYLASLIKDLRKLWEHRVDVWDGYLHETFTLRAMVFCTINDYPAYGNLSGYSVKGHYACPVCEKDVMHVEKNVCDSLIDTLLNIKGKTKDGLKYRQDLVEMGIREQLHPISQGSRTYLPPACHTIKVIDPARLDELEEEAAIVLCQMEMYFPPSFFDIMGYTKNLHRPEASIVERYVAEECIEFCSQYIECAQPVGLPESRHDWTPGGDDKSTMQNSGVTVDANSDHFSSASDNNPIRASMPYFGVIHEIWELDYTKFRAVVFKCKWVNGNIGVRQDEFGFTLVDLNKNHGNTTSIPSAVQSAIRGDAKFDIPEALHAKKKVMSTVATRWRQFKSSLTSKFVFSIYEDQHKEDPSVKYGFDAQIWEEFVATRKTPNWQKMQEIQKNNDCPHLLSRGGYDLLEKKLLDEKIKKRQHDALMTENPALIEDLPSPIQRHVKWKMARTNRYGMMTSKAARQIADKIDSLKEQVTQGEFVPQGRQDILNTTIGIPDHGGRVRAAGSGVTISQYYGRTSRASTTSSISFTKEQLVEIVVTIREQVRNEIEEEKKRSLHAWKNELKDAIITDIFNGDKVSAPANFDLNVLGARVSTKESNAEIVVNPSGEEHVGRVTPPMGLYVQSQDCTKLVALGKIHDGPSTIHCVAYADDVVRVSVEKVIDGEAEVPLATSEIKYVRDVVNTFIAWPLPLVKLVSNEHSGITPDKAANAAELNNDVPKQDPLHELIKTLVEIYDKPVEFVWDLTKFGIPNVNSLLFLTYTNVSEITSGEKCLNIAILQFWTMYMNEWSNGLGHRSVYGFLEPQSIHNAKDRRGQCEEYIEKWLKESQRQLYIGAYLNDAHWQMVVLCPKDNVVV</sequence>
<feature type="domain" description="Transposase-associated" evidence="2">
    <location>
        <begin position="3"/>
        <end position="76"/>
    </location>
</feature>
<comment type="caution">
    <text evidence="4">The sequence shown here is derived from an EMBL/GenBank/DDBJ whole genome shotgun (WGS) entry which is preliminary data.</text>
</comment>
<dbReference type="InterPro" id="IPR004242">
    <property type="entry name" value="Transposase_21"/>
</dbReference>
<evidence type="ECO:0000259" key="2">
    <source>
        <dbReference type="Pfam" id="PF13963"/>
    </source>
</evidence>
<accession>A0A445JXB8</accession>
<evidence type="ECO:0000259" key="1">
    <source>
        <dbReference type="Pfam" id="PF13960"/>
    </source>
</evidence>
<dbReference type="PANTHER" id="PTHR33018:SF34">
    <property type="entry name" value="OS02G0472350 PROTEIN"/>
    <property type="match status" value="1"/>
</dbReference>
<dbReference type="InterPro" id="IPR029480">
    <property type="entry name" value="Transpos_assoc"/>
</dbReference>
<dbReference type="Pfam" id="PF13960">
    <property type="entry name" value="DUF4218"/>
    <property type="match status" value="1"/>
</dbReference>
<dbReference type="EMBL" id="QZWG01000007">
    <property type="protein sequence ID" value="RZC03131.1"/>
    <property type="molecule type" value="Genomic_DNA"/>
</dbReference>
<name>A0A445JXB8_GLYSO</name>
<evidence type="ECO:0000313" key="4">
    <source>
        <dbReference type="EMBL" id="RZC03131.1"/>
    </source>
</evidence>
<reference evidence="4 5" key="1">
    <citation type="submission" date="2018-09" db="EMBL/GenBank/DDBJ databases">
        <title>A high-quality reference genome of wild soybean provides a powerful tool to mine soybean genomes.</title>
        <authorList>
            <person name="Xie M."/>
            <person name="Chung C.Y.L."/>
            <person name="Li M.-W."/>
            <person name="Wong F.-L."/>
            <person name="Chan T.-F."/>
            <person name="Lam H.-M."/>
        </authorList>
    </citation>
    <scope>NUCLEOTIDE SEQUENCE [LARGE SCALE GENOMIC DNA]</scope>
    <source>
        <strain evidence="5">cv. W05</strain>
        <tissue evidence="4">Hypocotyl of etiolated seedlings</tissue>
    </source>
</reference>
<dbReference type="Proteomes" id="UP000289340">
    <property type="component" value="Chromosome 7"/>
</dbReference>
<dbReference type="AlphaFoldDB" id="A0A445JXB8"/>
<dbReference type="PANTHER" id="PTHR33018">
    <property type="entry name" value="OS10G0338966 PROTEIN-RELATED"/>
    <property type="match status" value="1"/>
</dbReference>
<evidence type="ECO:0008006" key="6">
    <source>
        <dbReference type="Google" id="ProtNLM"/>
    </source>
</evidence>
<gene>
    <name evidence="4" type="ORF">D0Y65_017980</name>
</gene>
<dbReference type="Pfam" id="PF26133">
    <property type="entry name" value="DUF8039"/>
    <property type="match status" value="1"/>
</dbReference>
<keyword evidence="5" id="KW-1185">Reference proteome</keyword>
<feature type="domain" description="DUF4218" evidence="1">
    <location>
        <begin position="459"/>
        <end position="493"/>
    </location>
</feature>
<feature type="domain" description="DUF8039" evidence="3">
    <location>
        <begin position="948"/>
        <end position="1022"/>
    </location>
</feature>
<dbReference type="InterPro" id="IPR058352">
    <property type="entry name" value="DUF8039"/>
</dbReference>
<evidence type="ECO:0000259" key="3">
    <source>
        <dbReference type="Pfam" id="PF26133"/>
    </source>
</evidence>
<evidence type="ECO:0000313" key="5">
    <source>
        <dbReference type="Proteomes" id="UP000289340"/>
    </source>
</evidence>
<dbReference type="Pfam" id="PF02992">
    <property type="entry name" value="Transposase_21"/>
    <property type="match status" value="1"/>
</dbReference>